<keyword evidence="2" id="KW-1185">Reference proteome</keyword>
<comment type="caution">
    <text evidence="1">The sequence shown here is derived from an EMBL/GenBank/DDBJ whole genome shotgun (WGS) entry which is preliminary data.</text>
</comment>
<protein>
    <submittedName>
        <fullName evidence="1">Uncharacterized protein</fullName>
    </submittedName>
</protein>
<proteinExistence type="predicted"/>
<evidence type="ECO:0000313" key="2">
    <source>
        <dbReference type="Proteomes" id="UP000315440"/>
    </source>
</evidence>
<dbReference type="Proteomes" id="UP000315440">
    <property type="component" value="Unassembled WGS sequence"/>
</dbReference>
<organism evidence="1 2">
    <name type="scientific">Pseudobythopirellula maris</name>
    <dbReference type="NCBI Taxonomy" id="2527991"/>
    <lineage>
        <taxon>Bacteria</taxon>
        <taxon>Pseudomonadati</taxon>
        <taxon>Planctomycetota</taxon>
        <taxon>Planctomycetia</taxon>
        <taxon>Pirellulales</taxon>
        <taxon>Lacipirellulaceae</taxon>
        <taxon>Pseudobythopirellula</taxon>
    </lineage>
</organism>
<evidence type="ECO:0000313" key="1">
    <source>
        <dbReference type="EMBL" id="TWT90587.1"/>
    </source>
</evidence>
<dbReference type="RefSeq" id="WP_146397588.1">
    <property type="nucleotide sequence ID" value="NZ_SJPQ01000001.1"/>
</dbReference>
<dbReference type="EMBL" id="SJPQ01000001">
    <property type="protein sequence ID" value="TWT90587.1"/>
    <property type="molecule type" value="Genomic_DNA"/>
</dbReference>
<dbReference type="AlphaFoldDB" id="A0A5C5ZU87"/>
<accession>A0A5C5ZU87</accession>
<gene>
    <name evidence="1" type="ORF">Mal64_09810</name>
</gene>
<sequence length="291" mass="30821">MRYLLHGVVGVAVAASIYAEAHAKTLTLSFSAEITSAKSPSNTPIPYGLGVGDHILGRFTIEGDMGSNAPSLTEGLGGALYYSTEQPYTASMSISGHVLDTPEDGPGLQIASADDAISICDCGPGVPWKPGVYDELTVGGELTPVSASTGDVTLFEKASWRIELQDFTNFQPGPAAGLSVEQQRQLTEQLSQITIAEPSGDEPVVPLEVLTGGRVFDHAIIPDDLASWNAMQAVRRLRMTVWDLEDHSFTFYAEVGDFVAVPEPEAIAISLIIALAALDGAGNRACRKRVC</sequence>
<name>A0A5C5ZU87_9BACT</name>
<reference evidence="1 2" key="1">
    <citation type="submission" date="2019-02" db="EMBL/GenBank/DDBJ databases">
        <title>Deep-cultivation of Planctomycetes and their phenomic and genomic characterization uncovers novel biology.</title>
        <authorList>
            <person name="Wiegand S."/>
            <person name="Jogler M."/>
            <person name="Boedeker C."/>
            <person name="Pinto D."/>
            <person name="Vollmers J."/>
            <person name="Rivas-Marin E."/>
            <person name="Kohn T."/>
            <person name="Peeters S.H."/>
            <person name="Heuer A."/>
            <person name="Rast P."/>
            <person name="Oberbeckmann S."/>
            <person name="Bunk B."/>
            <person name="Jeske O."/>
            <person name="Meyerdierks A."/>
            <person name="Storesund J.E."/>
            <person name="Kallscheuer N."/>
            <person name="Luecker S."/>
            <person name="Lage O.M."/>
            <person name="Pohl T."/>
            <person name="Merkel B.J."/>
            <person name="Hornburger P."/>
            <person name="Mueller R.-W."/>
            <person name="Bruemmer F."/>
            <person name="Labrenz M."/>
            <person name="Spormann A.M."/>
            <person name="Op Den Camp H."/>
            <person name="Overmann J."/>
            <person name="Amann R."/>
            <person name="Jetten M.S.M."/>
            <person name="Mascher T."/>
            <person name="Medema M.H."/>
            <person name="Devos D.P."/>
            <person name="Kaster A.-K."/>
            <person name="Ovreas L."/>
            <person name="Rohde M."/>
            <person name="Galperin M.Y."/>
            <person name="Jogler C."/>
        </authorList>
    </citation>
    <scope>NUCLEOTIDE SEQUENCE [LARGE SCALE GENOMIC DNA]</scope>
    <source>
        <strain evidence="1 2">Mal64</strain>
    </source>
</reference>